<dbReference type="GO" id="GO:0106140">
    <property type="term" value="F:P-TEFb complex binding"/>
    <property type="evidence" value="ECO:0007669"/>
    <property type="project" value="TreeGrafter"/>
</dbReference>
<dbReference type="InterPro" id="IPR041667">
    <property type="entry name" value="Cupin_8"/>
</dbReference>
<dbReference type="GO" id="GO:0005634">
    <property type="term" value="C:nucleus"/>
    <property type="evidence" value="ECO:0007669"/>
    <property type="project" value="TreeGrafter"/>
</dbReference>
<protein>
    <recommendedName>
        <fullName evidence="1">JmjC domain-containing protein</fullName>
    </recommendedName>
</protein>
<dbReference type="Gene3D" id="2.60.120.650">
    <property type="entry name" value="Cupin"/>
    <property type="match status" value="1"/>
</dbReference>
<keyword evidence="3" id="KW-1185">Reference proteome</keyword>
<dbReference type="AlphaFoldDB" id="A0A553NCD3"/>
<dbReference type="STRING" id="6832.A0A553NCD3"/>
<dbReference type="SMART" id="SM00558">
    <property type="entry name" value="JmjC"/>
    <property type="match status" value="1"/>
</dbReference>
<dbReference type="InterPro" id="IPR050910">
    <property type="entry name" value="JMJD6_ArgDemeth/LysHydrox"/>
</dbReference>
<evidence type="ECO:0000313" key="3">
    <source>
        <dbReference type="Proteomes" id="UP000318571"/>
    </source>
</evidence>
<evidence type="ECO:0000259" key="1">
    <source>
        <dbReference type="PROSITE" id="PS51184"/>
    </source>
</evidence>
<dbReference type="SUPFAM" id="SSF51197">
    <property type="entry name" value="Clavaminate synthase-like"/>
    <property type="match status" value="1"/>
</dbReference>
<accession>A0A553NCD3</accession>
<dbReference type="PANTHER" id="PTHR12480:SF22">
    <property type="entry name" value="JMJC DOMAIN-CONTAINING PROTEIN"/>
    <property type="match status" value="1"/>
</dbReference>
<dbReference type="PANTHER" id="PTHR12480">
    <property type="entry name" value="ARGININE DEMETHYLASE AND LYSYL-HYDROXYLASE JMJD"/>
    <property type="match status" value="1"/>
</dbReference>
<feature type="domain" description="JmjC" evidence="1">
    <location>
        <begin position="314"/>
        <end position="470"/>
    </location>
</feature>
<sequence length="491" mass="56473">MCEYITEWPPPDSSDSAEVDLVADPTCQDQAWNPYLEDMVRLKDMTGPDSANKKSKLDWDDAIPDNARLSLAKWARQNQGLASKSDPSTHVKTRLNRLKKTHSAVQFLAQQILTILANGNCHRSKATHFMIASYFHELGWYDSALKAIQLASAGTWKKPLGDLDRNEFGMLVENTSDEEREVLWWHEKLRLQCQMRAKARDRLDVKVTAQRQVARVDGKDLSVATFRQDFVRAQKPVIITRTLSRCVKESWTWDLIRTVAGQKEVVLKRWEKDSLEWARLEPSVTSTVDNFITGIQQRDEKVMSLYLFDWSLPLFCPELNRLFEMPEYFRHDYLKMTPDHALYRQSWPSLFIAPKGVRGGLHIDAFASNFWMMLLQGRKKWTFFDPEVVPHLKPCYDESFDPVFDQDMEDSAKLTALGAFEIILEPGEILFVPRGSPHQVDNLEDSVAVSGNFVDDSNFEETIQHLKINGLLDPRALDLLNELSTVHSKVK</sequence>
<evidence type="ECO:0000313" key="2">
    <source>
        <dbReference type="EMBL" id="TRY63112.1"/>
    </source>
</evidence>
<dbReference type="InterPro" id="IPR003347">
    <property type="entry name" value="JmjC_dom"/>
</dbReference>
<dbReference type="PROSITE" id="PS51184">
    <property type="entry name" value="JMJC"/>
    <property type="match status" value="1"/>
</dbReference>
<dbReference type="CDD" id="cd02208">
    <property type="entry name" value="cupin_RmlC-like"/>
    <property type="match status" value="1"/>
</dbReference>
<organism evidence="2 3">
    <name type="scientific">Tigriopus californicus</name>
    <name type="common">Marine copepod</name>
    <dbReference type="NCBI Taxonomy" id="6832"/>
    <lineage>
        <taxon>Eukaryota</taxon>
        <taxon>Metazoa</taxon>
        <taxon>Ecdysozoa</taxon>
        <taxon>Arthropoda</taxon>
        <taxon>Crustacea</taxon>
        <taxon>Multicrustacea</taxon>
        <taxon>Hexanauplia</taxon>
        <taxon>Copepoda</taxon>
        <taxon>Harpacticoida</taxon>
        <taxon>Harpacticidae</taxon>
        <taxon>Tigriopus</taxon>
    </lineage>
</organism>
<dbReference type="EMBL" id="VCGU01000458">
    <property type="protein sequence ID" value="TRY63112.1"/>
    <property type="molecule type" value="Genomic_DNA"/>
</dbReference>
<dbReference type="OrthoDB" id="47172at2759"/>
<dbReference type="GO" id="GO:0005737">
    <property type="term" value="C:cytoplasm"/>
    <property type="evidence" value="ECO:0007669"/>
    <property type="project" value="TreeGrafter"/>
</dbReference>
<dbReference type="GO" id="GO:0033749">
    <property type="term" value="F:histone H4R3 demethylase activity"/>
    <property type="evidence" value="ECO:0007669"/>
    <property type="project" value="TreeGrafter"/>
</dbReference>
<gene>
    <name evidence="2" type="ORF">TCAL_04276</name>
</gene>
<dbReference type="Proteomes" id="UP000318571">
    <property type="component" value="Chromosome 10"/>
</dbReference>
<reference evidence="2 3" key="1">
    <citation type="journal article" date="2018" name="Nat. Ecol. Evol.">
        <title>Genomic signatures of mitonuclear coevolution across populations of Tigriopus californicus.</title>
        <authorList>
            <person name="Barreto F.S."/>
            <person name="Watson E.T."/>
            <person name="Lima T.G."/>
            <person name="Willett C.S."/>
            <person name="Edmands S."/>
            <person name="Li W."/>
            <person name="Burton R.S."/>
        </authorList>
    </citation>
    <scope>NUCLEOTIDE SEQUENCE [LARGE SCALE GENOMIC DNA]</scope>
    <source>
        <strain evidence="2 3">San Diego</strain>
    </source>
</reference>
<comment type="caution">
    <text evidence="2">The sequence shown here is derived from an EMBL/GenBank/DDBJ whole genome shotgun (WGS) entry which is preliminary data.</text>
</comment>
<proteinExistence type="predicted"/>
<name>A0A553NCD3_TIGCA</name>
<dbReference type="Pfam" id="PF13621">
    <property type="entry name" value="Cupin_8"/>
    <property type="match status" value="1"/>
</dbReference>